<proteinExistence type="predicted"/>
<evidence type="ECO:0000256" key="1">
    <source>
        <dbReference type="SAM" id="Phobius"/>
    </source>
</evidence>
<organism evidence="3 4">
    <name type="scientific">Corynebacterium mendelii</name>
    <dbReference type="NCBI Taxonomy" id="2765362"/>
    <lineage>
        <taxon>Bacteria</taxon>
        <taxon>Bacillati</taxon>
        <taxon>Actinomycetota</taxon>
        <taxon>Actinomycetes</taxon>
        <taxon>Mycobacteriales</taxon>
        <taxon>Corynebacteriaceae</taxon>
        <taxon>Corynebacterium</taxon>
    </lineage>
</organism>
<reference evidence="3" key="1">
    <citation type="submission" date="2021-03" db="EMBL/GenBank/DDBJ databases">
        <authorList>
            <person name="Sun Q."/>
        </authorList>
    </citation>
    <scope>NUCLEOTIDE SEQUENCE</scope>
    <source>
        <strain evidence="3">CCM 8862</strain>
    </source>
</reference>
<dbReference type="EMBL" id="JAFLEQ010000016">
    <property type="protein sequence ID" value="MBN9644711.1"/>
    <property type="molecule type" value="Genomic_DNA"/>
</dbReference>
<keyword evidence="2" id="KW-0732">Signal</keyword>
<name>A0A939E1F7_9CORY</name>
<feature type="signal peptide" evidence="2">
    <location>
        <begin position="1"/>
        <end position="25"/>
    </location>
</feature>
<accession>A0A939E1F7</accession>
<comment type="caution">
    <text evidence="3">The sequence shown here is derived from an EMBL/GenBank/DDBJ whole genome shotgun (WGS) entry which is preliminary data.</text>
</comment>
<protein>
    <submittedName>
        <fullName evidence="3">Uncharacterized protein</fullName>
    </submittedName>
</protein>
<dbReference type="AlphaFoldDB" id="A0A939E1F7"/>
<keyword evidence="1" id="KW-1133">Transmembrane helix</keyword>
<keyword evidence="4" id="KW-1185">Reference proteome</keyword>
<feature type="transmembrane region" description="Helical" evidence="1">
    <location>
        <begin position="35"/>
        <end position="57"/>
    </location>
</feature>
<gene>
    <name evidence="3" type="ORF">JZY06_08835</name>
</gene>
<dbReference type="RefSeq" id="WP_207279195.1">
    <property type="nucleotide sequence ID" value="NZ_JAFLEQ010000016.1"/>
</dbReference>
<feature type="chain" id="PRO_5038086965" evidence="2">
    <location>
        <begin position="26"/>
        <end position="72"/>
    </location>
</feature>
<sequence>MKKTLVAAALSVSLFLGGTAAPATAQPAATPVAQVAVVTLYDIQTMLSMVATILTIVQVTRSLQGGDSSQSS</sequence>
<keyword evidence="1" id="KW-0472">Membrane</keyword>
<evidence type="ECO:0000313" key="3">
    <source>
        <dbReference type="EMBL" id="MBN9644711.1"/>
    </source>
</evidence>
<dbReference type="Proteomes" id="UP000664332">
    <property type="component" value="Unassembled WGS sequence"/>
</dbReference>
<keyword evidence="1" id="KW-0812">Transmembrane</keyword>
<evidence type="ECO:0000313" key="4">
    <source>
        <dbReference type="Proteomes" id="UP000664332"/>
    </source>
</evidence>
<evidence type="ECO:0000256" key="2">
    <source>
        <dbReference type="SAM" id="SignalP"/>
    </source>
</evidence>